<accession>A0A3P3VRH9</accession>
<sequence length="687" mass="76886">MLKVSANMGNLMPLIMILLMGASLSSLILLLSLSAYKRTGPGISKSVVLRFRSLAALSIARQWLISTLILSALISYSSFILLGIGAPLHLQFPPEALLALSVAVALGILLLRVLAMLYENPATIAVNSSIRSRHWLRLRSLVPEGLVTAMEWLLWVAAIAGIAHLLWEPTWMLPAFPALAMVVLQYDLMVSYRGKPKAVKFNTSQPGRSRPNIIMIGCDTFRADYLGKVSSKGLSLTPNLDSLCSHATRYTNMITPIARTAPSLASLFCSEWPSQTRLWDNFTDPKSVNLKSHLHTLAAMGYRTATCSDWAGSDFARYDFGFQDRETPADQWNIRYLLGQGAKQYRLFLSLFSAGRIGKKMLPEIHYAAGIPQNRQSTYRFCEAINRYSKEDAPFLLNLFISTAHPPFGSEAPYYNLYSEQRDTSSPFCMVKLTEPEEIIKSQRDPKVAFELDQVISLYEGCISNFDQRVGDIIEHLKRSGLYDDCALVIYSDHGIDFFEKNSWGQGNNLDGLFSNRVPCIIKVPNQAPEVNDSFCSNRDIFPTLLARLNLVPPKLDKGNAQDYASGEGTAVETQFLETGVWITRPPSATDDHLYYPDIDQILDVTDHETGTIVLDQAALEMIDQAKDRAIIHPPWILVRKPCHGGPRWSLYHLLLDPLMEEECSQEQPELLESLKNELNDHFFGSV</sequence>
<protein>
    <recommendedName>
        <fullName evidence="2">Sulfatase N-terminal domain-containing protein</fullName>
    </recommendedName>
</protein>
<name>A0A3P3VRH9_9GAMM</name>
<feature type="transmembrane region" description="Helical" evidence="1">
    <location>
        <begin position="96"/>
        <end position="120"/>
    </location>
</feature>
<dbReference type="PANTHER" id="PTHR43751">
    <property type="entry name" value="SULFATASE"/>
    <property type="match status" value="1"/>
</dbReference>
<gene>
    <name evidence="3" type="ORF">D0544_05700</name>
</gene>
<feature type="transmembrane region" description="Helical" evidence="1">
    <location>
        <begin position="63"/>
        <end position="84"/>
    </location>
</feature>
<dbReference type="Pfam" id="PF00884">
    <property type="entry name" value="Sulfatase"/>
    <property type="match status" value="1"/>
</dbReference>
<evidence type="ECO:0000313" key="4">
    <source>
        <dbReference type="Proteomes" id="UP000280792"/>
    </source>
</evidence>
<keyword evidence="1" id="KW-0812">Transmembrane</keyword>
<dbReference type="Gene3D" id="3.40.720.10">
    <property type="entry name" value="Alkaline Phosphatase, subunit A"/>
    <property type="match status" value="1"/>
</dbReference>
<reference evidence="3 4" key="1">
    <citation type="submission" date="2018-08" db="EMBL/GenBank/DDBJ databases">
        <authorList>
            <person name="Khan S.A."/>
        </authorList>
    </citation>
    <scope>NUCLEOTIDE SEQUENCE [LARGE SCALE GENOMIC DNA]</scope>
    <source>
        <strain evidence="3 4">GTF-13</strain>
    </source>
</reference>
<dbReference type="PANTHER" id="PTHR43751:SF3">
    <property type="entry name" value="SULFATASE N-TERMINAL DOMAIN-CONTAINING PROTEIN"/>
    <property type="match status" value="1"/>
</dbReference>
<dbReference type="InterPro" id="IPR017850">
    <property type="entry name" value="Alkaline_phosphatase_core_sf"/>
</dbReference>
<evidence type="ECO:0000313" key="3">
    <source>
        <dbReference type="EMBL" id="RRJ84598.1"/>
    </source>
</evidence>
<dbReference type="AlphaFoldDB" id="A0A3P3VRH9"/>
<dbReference type="EMBL" id="QWEZ01000001">
    <property type="protein sequence ID" value="RRJ84598.1"/>
    <property type="molecule type" value="Genomic_DNA"/>
</dbReference>
<dbReference type="InterPro" id="IPR000917">
    <property type="entry name" value="Sulfatase_N"/>
</dbReference>
<keyword evidence="1" id="KW-0472">Membrane</keyword>
<comment type="caution">
    <text evidence="3">The sequence shown here is derived from an EMBL/GenBank/DDBJ whole genome shotgun (WGS) entry which is preliminary data.</text>
</comment>
<dbReference type="InterPro" id="IPR052701">
    <property type="entry name" value="GAG_Ulvan_Degrading_Sulfatases"/>
</dbReference>
<feature type="domain" description="Sulfatase N-terminal" evidence="2">
    <location>
        <begin position="211"/>
        <end position="549"/>
    </location>
</feature>
<organism evidence="3 4">
    <name type="scientific">Aestuariirhabdus litorea</name>
    <dbReference type="NCBI Taxonomy" id="2528527"/>
    <lineage>
        <taxon>Bacteria</taxon>
        <taxon>Pseudomonadati</taxon>
        <taxon>Pseudomonadota</taxon>
        <taxon>Gammaproteobacteria</taxon>
        <taxon>Oceanospirillales</taxon>
        <taxon>Aestuariirhabdaceae</taxon>
        <taxon>Aestuariirhabdus</taxon>
    </lineage>
</organism>
<keyword evidence="1" id="KW-1133">Transmembrane helix</keyword>
<reference evidence="3 4" key="2">
    <citation type="submission" date="2018-12" db="EMBL/GenBank/DDBJ databases">
        <title>Simiduia agarivorans gen. nov., sp. nov., a marine, agarolytic bacterium isolated from shallow coastal water from Keelung, Taiwan.</title>
        <authorList>
            <person name="Shieh W.Y."/>
        </authorList>
    </citation>
    <scope>NUCLEOTIDE SEQUENCE [LARGE SCALE GENOMIC DNA]</scope>
    <source>
        <strain evidence="3 4">GTF-13</strain>
    </source>
</reference>
<feature type="transmembrane region" description="Helical" evidence="1">
    <location>
        <begin position="141"/>
        <end position="165"/>
    </location>
</feature>
<dbReference type="Proteomes" id="UP000280792">
    <property type="component" value="Unassembled WGS sequence"/>
</dbReference>
<evidence type="ECO:0000259" key="2">
    <source>
        <dbReference type="Pfam" id="PF00884"/>
    </source>
</evidence>
<dbReference type="SUPFAM" id="SSF53649">
    <property type="entry name" value="Alkaline phosphatase-like"/>
    <property type="match status" value="1"/>
</dbReference>
<proteinExistence type="predicted"/>
<feature type="transmembrane region" description="Helical" evidence="1">
    <location>
        <begin position="12"/>
        <end position="36"/>
    </location>
</feature>
<evidence type="ECO:0000256" key="1">
    <source>
        <dbReference type="SAM" id="Phobius"/>
    </source>
</evidence>
<keyword evidence="4" id="KW-1185">Reference proteome</keyword>